<sequence length="24" mass="2962">MCFFFFFFLEASRTEYSCSIYSHV</sequence>
<reference evidence="1" key="2">
    <citation type="journal article" date="2015" name="Data Brief">
        <title>Shoot transcriptome of the giant reed, Arundo donax.</title>
        <authorList>
            <person name="Barrero R.A."/>
            <person name="Guerrero F.D."/>
            <person name="Moolhuijzen P."/>
            <person name="Goolsby J.A."/>
            <person name="Tidwell J."/>
            <person name="Bellgard S.E."/>
            <person name="Bellgard M.I."/>
        </authorList>
    </citation>
    <scope>NUCLEOTIDE SEQUENCE</scope>
    <source>
        <tissue evidence="1">Shoot tissue taken approximately 20 cm above the soil surface</tissue>
    </source>
</reference>
<evidence type="ECO:0000313" key="1">
    <source>
        <dbReference type="EMBL" id="JAD19423.1"/>
    </source>
</evidence>
<protein>
    <submittedName>
        <fullName evidence="1">Uncharacterized protein</fullName>
    </submittedName>
</protein>
<reference evidence="1" key="1">
    <citation type="submission" date="2014-09" db="EMBL/GenBank/DDBJ databases">
        <authorList>
            <person name="Magalhaes I.L.F."/>
            <person name="Oliveira U."/>
            <person name="Santos F.R."/>
            <person name="Vidigal T.H.D.A."/>
            <person name="Brescovit A.D."/>
            <person name="Santos A.J."/>
        </authorList>
    </citation>
    <scope>NUCLEOTIDE SEQUENCE</scope>
    <source>
        <tissue evidence="1">Shoot tissue taken approximately 20 cm above the soil surface</tissue>
    </source>
</reference>
<name>A0A0A8Y2K5_ARUDO</name>
<accession>A0A0A8Y2K5</accession>
<dbReference type="EMBL" id="GBRH01278472">
    <property type="protein sequence ID" value="JAD19423.1"/>
    <property type="molecule type" value="Transcribed_RNA"/>
</dbReference>
<organism evidence="1">
    <name type="scientific">Arundo donax</name>
    <name type="common">Giant reed</name>
    <name type="synonym">Donax arundinaceus</name>
    <dbReference type="NCBI Taxonomy" id="35708"/>
    <lineage>
        <taxon>Eukaryota</taxon>
        <taxon>Viridiplantae</taxon>
        <taxon>Streptophyta</taxon>
        <taxon>Embryophyta</taxon>
        <taxon>Tracheophyta</taxon>
        <taxon>Spermatophyta</taxon>
        <taxon>Magnoliopsida</taxon>
        <taxon>Liliopsida</taxon>
        <taxon>Poales</taxon>
        <taxon>Poaceae</taxon>
        <taxon>PACMAD clade</taxon>
        <taxon>Arundinoideae</taxon>
        <taxon>Arundineae</taxon>
        <taxon>Arundo</taxon>
    </lineage>
</organism>
<dbReference type="AlphaFoldDB" id="A0A0A8Y2K5"/>
<proteinExistence type="predicted"/>